<dbReference type="Gene3D" id="2.60.40.10">
    <property type="entry name" value="Immunoglobulins"/>
    <property type="match status" value="1"/>
</dbReference>
<keyword evidence="2" id="KW-1185">Reference proteome</keyword>
<dbReference type="CDD" id="cd07184">
    <property type="entry name" value="E_set_Isoamylase_like_N"/>
    <property type="match status" value="1"/>
</dbReference>
<protein>
    <submittedName>
        <fullName evidence="1">Isoamylase early set domain-containing protein</fullName>
    </submittedName>
</protein>
<evidence type="ECO:0000313" key="1">
    <source>
        <dbReference type="EMBL" id="MFC3912710.1"/>
    </source>
</evidence>
<comment type="caution">
    <text evidence="1">The sequence shown here is derived from an EMBL/GenBank/DDBJ whole genome shotgun (WGS) entry which is preliminary data.</text>
</comment>
<sequence length="108" mass="12284">MPVTKKFLKSKPEVQVTFEVSKEAAQSADQVYLLGEFSDWEPVELKKMKTGVFKTTVNLSTLEQDSYQYRFRLVMDDGSEKFDNDWDAEAYVSNPFGGENSLVSVSPQ</sequence>
<gene>
    <name evidence="1" type="ORF">ACFOSS_04380</name>
</gene>
<dbReference type="RefSeq" id="WP_377150853.1">
    <property type="nucleotide sequence ID" value="NZ_JBHSAF010000002.1"/>
</dbReference>
<dbReference type="Proteomes" id="UP001595692">
    <property type="component" value="Unassembled WGS sequence"/>
</dbReference>
<proteinExistence type="predicted"/>
<evidence type="ECO:0000313" key="2">
    <source>
        <dbReference type="Proteomes" id="UP001595692"/>
    </source>
</evidence>
<dbReference type="SUPFAM" id="SSF81296">
    <property type="entry name" value="E set domains"/>
    <property type="match status" value="1"/>
</dbReference>
<dbReference type="InterPro" id="IPR014756">
    <property type="entry name" value="Ig_E-set"/>
</dbReference>
<organism evidence="1 2">
    <name type="scientific">Pseudaeromonas sharmana</name>
    <dbReference type="NCBI Taxonomy" id="328412"/>
    <lineage>
        <taxon>Bacteria</taxon>
        <taxon>Pseudomonadati</taxon>
        <taxon>Pseudomonadota</taxon>
        <taxon>Gammaproteobacteria</taxon>
        <taxon>Aeromonadales</taxon>
        <taxon>Aeromonadaceae</taxon>
        <taxon>Pseudaeromonas</taxon>
    </lineage>
</organism>
<reference evidence="2" key="1">
    <citation type="journal article" date="2019" name="Int. J. Syst. Evol. Microbiol.">
        <title>The Global Catalogue of Microorganisms (GCM) 10K type strain sequencing project: providing services to taxonomists for standard genome sequencing and annotation.</title>
        <authorList>
            <consortium name="The Broad Institute Genomics Platform"/>
            <consortium name="The Broad Institute Genome Sequencing Center for Infectious Disease"/>
            <person name="Wu L."/>
            <person name="Ma J."/>
        </authorList>
    </citation>
    <scope>NUCLEOTIDE SEQUENCE [LARGE SCALE GENOMIC DNA]</scope>
    <source>
        <strain evidence="2">CCUG 54939</strain>
    </source>
</reference>
<accession>A0ABV8CL23</accession>
<dbReference type="EMBL" id="JBHSAF010000002">
    <property type="protein sequence ID" value="MFC3912710.1"/>
    <property type="molecule type" value="Genomic_DNA"/>
</dbReference>
<dbReference type="InterPro" id="IPR013783">
    <property type="entry name" value="Ig-like_fold"/>
</dbReference>
<name>A0ABV8CL23_9GAMM</name>